<name>A0A7J6APK4_AMEME</name>
<evidence type="ECO:0000313" key="1">
    <source>
        <dbReference type="EMBL" id="KAF4084700.1"/>
    </source>
</evidence>
<evidence type="ECO:0000313" key="2">
    <source>
        <dbReference type="Proteomes" id="UP000593565"/>
    </source>
</evidence>
<proteinExistence type="predicted"/>
<gene>
    <name evidence="1" type="ORF">AMELA_G00108900</name>
</gene>
<sequence>MRLLKIVVFLDESLLEIELVLPNGNTEKGEDNGGVLRDALSEYWETFIMKCTTGNLLKIPMTRHDMKDEWEHVAKVMVICYNMVKYFPILMAKPFFSYCLGLDLFSTFLETFSIEEKEIAEQAMKDFQTISGREECLDFLETHDVKLFVTEANVRKTLLEVSHKKIVQDPAYIAECWSSVIKGLKLPQEDWMKCWPASLLHPGRLLPCYNMRSTREKIRFLIFLRSL</sequence>
<keyword evidence="2" id="KW-1185">Reference proteome</keyword>
<dbReference type="EMBL" id="JAAGNN010000009">
    <property type="protein sequence ID" value="KAF4084700.1"/>
    <property type="molecule type" value="Genomic_DNA"/>
</dbReference>
<dbReference type="Proteomes" id="UP000593565">
    <property type="component" value="Unassembled WGS sequence"/>
</dbReference>
<comment type="caution">
    <text evidence="1">The sequence shown here is derived from an EMBL/GenBank/DDBJ whole genome shotgun (WGS) entry which is preliminary data.</text>
</comment>
<protein>
    <submittedName>
        <fullName evidence="1">Uncharacterized protein</fullName>
    </submittedName>
</protein>
<reference evidence="1 2" key="1">
    <citation type="submission" date="2020-02" db="EMBL/GenBank/DDBJ databases">
        <title>A chromosome-scale genome assembly of the black bullhead catfish (Ameiurus melas).</title>
        <authorList>
            <person name="Wen M."/>
            <person name="Zham M."/>
            <person name="Cabau C."/>
            <person name="Klopp C."/>
            <person name="Donnadieu C."/>
            <person name="Roques C."/>
            <person name="Bouchez O."/>
            <person name="Lampietro C."/>
            <person name="Jouanno E."/>
            <person name="Herpin A."/>
            <person name="Louis A."/>
            <person name="Berthelot C."/>
            <person name="Parey E."/>
            <person name="Roest-Crollius H."/>
            <person name="Braasch I."/>
            <person name="Postlethwait J."/>
            <person name="Robinson-Rechavi M."/>
            <person name="Echchiki A."/>
            <person name="Begum T."/>
            <person name="Montfort J."/>
            <person name="Schartl M."/>
            <person name="Bobe J."/>
            <person name="Guiguen Y."/>
        </authorList>
    </citation>
    <scope>NUCLEOTIDE SEQUENCE [LARGE SCALE GENOMIC DNA]</scope>
    <source>
        <strain evidence="1">M_S1</strain>
        <tissue evidence="1">Blood</tissue>
    </source>
</reference>
<accession>A0A7J6APK4</accession>
<organism evidence="1 2">
    <name type="scientific">Ameiurus melas</name>
    <name type="common">Black bullhead</name>
    <name type="synonym">Silurus melas</name>
    <dbReference type="NCBI Taxonomy" id="219545"/>
    <lineage>
        <taxon>Eukaryota</taxon>
        <taxon>Metazoa</taxon>
        <taxon>Chordata</taxon>
        <taxon>Craniata</taxon>
        <taxon>Vertebrata</taxon>
        <taxon>Euteleostomi</taxon>
        <taxon>Actinopterygii</taxon>
        <taxon>Neopterygii</taxon>
        <taxon>Teleostei</taxon>
        <taxon>Ostariophysi</taxon>
        <taxon>Siluriformes</taxon>
        <taxon>Ictaluridae</taxon>
        <taxon>Ameiurus</taxon>
    </lineage>
</organism>
<dbReference type="AlphaFoldDB" id="A0A7J6APK4"/>